<dbReference type="FunFam" id="1.10.287.130:FF:000001">
    <property type="entry name" value="Two-component sensor histidine kinase"/>
    <property type="match status" value="1"/>
</dbReference>
<evidence type="ECO:0000256" key="12">
    <source>
        <dbReference type="ARBA" id="ARBA00023012"/>
    </source>
</evidence>
<evidence type="ECO:0000256" key="10">
    <source>
        <dbReference type="ARBA" id="ARBA00022840"/>
    </source>
</evidence>
<dbReference type="GO" id="GO:0005524">
    <property type="term" value="F:ATP binding"/>
    <property type="evidence" value="ECO:0007669"/>
    <property type="project" value="UniProtKB-KW"/>
</dbReference>
<dbReference type="SMART" id="SM00387">
    <property type="entry name" value="HATPase_c"/>
    <property type="match status" value="1"/>
</dbReference>
<dbReference type="PRINTS" id="PR00344">
    <property type="entry name" value="BCTRLSENSOR"/>
</dbReference>
<dbReference type="InterPro" id="IPR036890">
    <property type="entry name" value="HATPase_C_sf"/>
</dbReference>
<organism evidence="17 18">
    <name type="scientific">Candidatus Enterocloster excrementigallinarum</name>
    <dbReference type="NCBI Taxonomy" id="2838558"/>
    <lineage>
        <taxon>Bacteria</taxon>
        <taxon>Bacillati</taxon>
        <taxon>Bacillota</taxon>
        <taxon>Clostridia</taxon>
        <taxon>Lachnospirales</taxon>
        <taxon>Lachnospiraceae</taxon>
        <taxon>Enterocloster</taxon>
    </lineage>
</organism>
<dbReference type="Pfam" id="PF02518">
    <property type="entry name" value="HATPase_c"/>
    <property type="match status" value="1"/>
</dbReference>
<dbReference type="Gene3D" id="1.10.287.130">
    <property type="match status" value="1"/>
</dbReference>
<feature type="domain" description="Histidine kinase" evidence="15">
    <location>
        <begin position="273"/>
        <end position="493"/>
    </location>
</feature>
<dbReference type="InterPro" id="IPR003660">
    <property type="entry name" value="HAMP_dom"/>
</dbReference>
<evidence type="ECO:0000256" key="11">
    <source>
        <dbReference type="ARBA" id="ARBA00022989"/>
    </source>
</evidence>
<evidence type="ECO:0000256" key="5">
    <source>
        <dbReference type="ARBA" id="ARBA00022553"/>
    </source>
</evidence>
<dbReference type="EC" id="2.7.13.3" evidence="3"/>
<comment type="subcellular location">
    <subcellularLocation>
        <location evidence="2">Cell membrane</location>
        <topology evidence="2">Multi-pass membrane protein</topology>
    </subcellularLocation>
</comment>
<dbReference type="PROSITE" id="PS50885">
    <property type="entry name" value="HAMP"/>
    <property type="match status" value="1"/>
</dbReference>
<dbReference type="InterPro" id="IPR050398">
    <property type="entry name" value="HssS/ArlS-like"/>
</dbReference>
<dbReference type="InterPro" id="IPR003661">
    <property type="entry name" value="HisK_dim/P_dom"/>
</dbReference>
<dbReference type="AlphaFoldDB" id="A0A9D2PTA7"/>
<dbReference type="GO" id="GO:0005886">
    <property type="term" value="C:plasma membrane"/>
    <property type="evidence" value="ECO:0007669"/>
    <property type="project" value="UniProtKB-SubCell"/>
</dbReference>
<dbReference type="PROSITE" id="PS50109">
    <property type="entry name" value="HIS_KIN"/>
    <property type="match status" value="1"/>
</dbReference>
<dbReference type="Proteomes" id="UP000823863">
    <property type="component" value="Unassembled WGS sequence"/>
</dbReference>
<keyword evidence="4" id="KW-1003">Cell membrane</keyword>
<evidence type="ECO:0000313" key="17">
    <source>
        <dbReference type="EMBL" id="HJC65391.1"/>
    </source>
</evidence>
<keyword evidence="5" id="KW-0597">Phosphoprotein</keyword>
<comment type="caution">
    <text evidence="17">The sequence shown here is derived from an EMBL/GenBank/DDBJ whole genome shotgun (WGS) entry which is preliminary data.</text>
</comment>
<evidence type="ECO:0000256" key="4">
    <source>
        <dbReference type="ARBA" id="ARBA00022475"/>
    </source>
</evidence>
<feature type="transmembrane region" description="Helical" evidence="14">
    <location>
        <begin position="185"/>
        <end position="205"/>
    </location>
</feature>
<keyword evidence="7 14" id="KW-0812">Transmembrane</keyword>
<proteinExistence type="predicted"/>
<dbReference type="InterPro" id="IPR005467">
    <property type="entry name" value="His_kinase_dom"/>
</dbReference>
<dbReference type="CDD" id="cd00075">
    <property type="entry name" value="HATPase"/>
    <property type="match status" value="1"/>
</dbReference>
<dbReference type="SMART" id="SM00304">
    <property type="entry name" value="HAMP"/>
    <property type="match status" value="1"/>
</dbReference>
<dbReference type="SMART" id="SM00388">
    <property type="entry name" value="HisKA"/>
    <property type="match status" value="1"/>
</dbReference>
<dbReference type="InterPro" id="IPR004358">
    <property type="entry name" value="Sig_transdc_His_kin-like_C"/>
</dbReference>
<dbReference type="Pfam" id="PF00512">
    <property type="entry name" value="HisKA"/>
    <property type="match status" value="1"/>
</dbReference>
<evidence type="ECO:0000256" key="2">
    <source>
        <dbReference type="ARBA" id="ARBA00004651"/>
    </source>
</evidence>
<evidence type="ECO:0000256" key="9">
    <source>
        <dbReference type="ARBA" id="ARBA00022777"/>
    </source>
</evidence>
<evidence type="ECO:0000256" key="3">
    <source>
        <dbReference type="ARBA" id="ARBA00012438"/>
    </source>
</evidence>
<dbReference type="SUPFAM" id="SSF55874">
    <property type="entry name" value="ATPase domain of HSP90 chaperone/DNA topoisomerase II/histidine kinase"/>
    <property type="match status" value="1"/>
</dbReference>
<evidence type="ECO:0000256" key="7">
    <source>
        <dbReference type="ARBA" id="ARBA00022692"/>
    </source>
</evidence>
<dbReference type="Gene3D" id="3.30.565.10">
    <property type="entry name" value="Histidine kinase-like ATPase, C-terminal domain"/>
    <property type="match status" value="1"/>
</dbReference>
<feature type="domain" description="HAMP" evidence="16">
    <location>
        <begin position="206"/>
        <end position="258"/>
    </location>
</feature>
<sequence length="499" mass="56574">MKLKTRLAVAFLTITIVPLLLFYAAVMALSSYQAQAFRKEYGLTEQIDLFSGNSLQVFNRLTSRAQQDIREEIEASPDLYEDKAYLDQVNTQLKEHYAYLIVRKGNGIIYWGGDNGVVDQDLCSQLLEFNAVGEDLEGGIYLDGESQHLIKQIDFNFTDDIPGSVFIVSNVDDLIPEVKSMVQELLLVGITILVAAGILLVIWVYRSILGPLNKLQEATKKIRDGNLEFTLDVEADDEIGQLCSDFEEMRLRLKENAEEKIQYDKESKELISNISHDLKTPITAIKGYVEGILDGVASSPEKLDKYIRTIYNKANDMDRLIDELTFYSKIDTNRIPYTYSKINVAQYFRDCIEEVGLDMEARGIELGYFNYVDEEVLIIADAEQMKRVINNIISNSVKYLDKKKGIINIRIKDVGDFIQVEIEDNGKGIAAKDLPNIFDRFYRTDSSRNSSQGGSGIGLSIVRKIIEDHGGRIWATSKEGIGTEIHFVLRKYQEVIQDE</sequence>
<keyword evidence="13 14" id="KW-0472">Membrane</keyword>
<reference evidence="17" key="2">
    <citation type="submission" date="2021-04" db="EMBL/GenBank/DDBJ databases">
        <authorList>
            <person name="Gilroy R."/>
        </authorList>
    </citation>
    <scope>NUCLEOTIDE SEQUENCE</scope>
    <source>
        <strain evidence="17">CHK198-12963</strain>
    </source>
</reference>
<dbReference type="PANTHER" id="PTHR45528">
    <property type="entry name" value="SENSOR HISTIDINE KINASE CPXA"/>
    <property type="match status" value="1"/>
</dbReference>
<evidence type="ECO:0000256" key="1">
    <source>
        <dbReference type="ARBA" id="ARBA00000085"/>
    </source>
</evidence>
<evidence type="ECO:0000256" key="6">
    <source>
        <dbReference type="ARBA" id="ARBA00022679"/>
    </source>
</evidence>
<comment type="catalytic activity">
    <reaction evidence="1">
        <text>ATP + protein L-histidine = ADP + protein N-phospho-L-histidine.</text>
        <dbReference type="EC" id="2.7.13.3"/>
    </reaction>
</comment>
<keyword evidence="12" id="KW-0902">Two-component regulatory system</keyword>
<accession>A0A9D2PTA7</accession>
<evidence type="ECO:0000256" key="8">
    <source>
        <dbReference type="ARBA" id="ARBA00022741"/>
    </source>
</evidence>
<keyword evidence="9 17" id="KW-0418">Kinase</keyword>
<dbReference type="FunFam" id="3.30.565.10:FF:000006">
    <property type="entry name" value="Sensor histidine kinase WalK"/>
    <property type="match status" value="1"/>
</dbReference>
<keyword evidence="11 14" id="KW-1133">Transmembrane helix</keyword>
<dbReference type="Pfam" id="PF00672">
    <property type="entry name" value="HAMP"/>
    <property type="match status" value="1"/>
</dbReference>
<keyword evidence="10" id="KW-0067">ATP-binding</keyword>
<evidence type="ECO:0000256" key="13">
    <source>
        <dbReference type="ARBA" id="ARBA00023136"/>
    </source>
</evidence>
<dbReference type="InterPro" id="IPR003594">
    <property type="entry name" value="HATPase_dom"/>
</dbReference>
<dbReference type="Gene3D" id="6.10.340.10">
    <property type="match status" value="1"/>
</dbReference>
<dbReference type="PANTHER" id="PTHR45528:SF1">
    <property type="entry name" value="SENSOR HISTIDINE KINASE CPXA"/>
    <property type="match status" value="1"/>
</dbReference>
<evidence type="ECO:0000313" key="18">
    <source>
        <dbReference type="Proteomes" id="UP000823863"/>
    </source>
</evidence>
<evidence type="ECO:0000259" key="15">
    <source>
        <dbReference type="PROSITE" id="PS50109"/>
    </source>
</evidence>
<dbReference type="CDD" id="cd06225">
    <property type="entry name" value="HAMP"/>
    <property type="match status" value="1"/>
</dbReference>
<evidence type="ECO:0000256" key="14">
    <source>
        <dbReference type="SAM" id="Phobius"/>
    </source>
</evidence>
<dbReference type="InterPro" id="IPR036097">
    <property type="entry name" value="HisK_dim/P_sf"/>
</dbReference>
<name>A0A9D2PTA7_9FIRM</name>
<dbReference type="CDD" id="cd00082">
    <property type="entry name" value="HisKA"/>
    <property type="match status" value="1"/>
</dbReference>
<protein>
    <recommendedName>
        <fullName evidence="3">histidine kinase</fullName>
        <ecNumber evidence="3">2.7.13.3</ecNumber>
    </recommendedName>
</protein>
<dbReference type="SUPFAM" id="SSF158472">
    <property type="entry name" value="HAMP domain-like"/>
    <property type="match status" value="1"/>
</dbReference>
<reference evidence="17" key="1">
    <citation type="journal article" date="2021" name="PeerJ">
        <title>Extensive microbial diversity within the chicken gut microbiome revealed by metagenomics and culture.</title>
        <authorList>
            <person name="Gilroy R."/>
            <person name="Ravi A."/>
            <person name="Getino M."/>
            <person name="Pursley I."/>
            <person name="Horton D.L."/>
            <person name="Alikhan N.F."/>
            <person name="Baker D."/>
            <person name="Gharbi K."/>
            <person name="Hall N."/>
            <person name="Watson M."/>
            <person name="Adriaenssens E.M."/>
            <person name="Foster-Nyarko E."/>
            <person name="Jarju S."/>
            <person name="Secka A."/>
            <person name="Antonio M."/>
            <person name="Oren A."/>
            <person name="Chaudhuri R.R."/>
            <person name="La Ragione R."/>
            <person name="Hildebrand F."/>
            <person name="Pallen M.J."/>
        </authorList>
    </citation>
    <scope>NUCLEOTIDE SEQUENCE</scope>
    <source>
        <strain evidence="17">CHK198-12963</strain>
    </source>
</reference>
<keyword evidence="8" id="KW-0547">Nucleotide-binding</keyword>
<dbReference type="EMBL" id="DWWB01000005">
    <property type="protein sequence ID" value="HJC65391.1"/>
    <property type="molecule type" value="Genomic_DNA"/>
</dbReference>
<dbReference type="GO" id="GO:0000155">
    <property type="term" value="F:phosphorelay sensor kinase activity"/>
    <property type="evidence" value="ECO:0007669"/>
    <property type="project" value="InterPro"/>
</dbReference>
<evidence type="ECO:0000259" key="16">
    <source>
        <dbReference type="PROSITE" id="PS50885"/>
    </source>
</evidence>
<gene>
    <name evidence="17" type="ORF">H9931_01550</name>
</gene>
<keyword evidence="6" id="KW-0808">Transferase</keyword>
<dbReference type="SUPFAM" id="SSF47384">
    <property type="entry name" value="Homodimeric domain of signal transducing histidine kinase"/>
    <property type="match status" value="1"/>
</dbReference>